<proteinExistence type="predicted"/>
<keyword evidence="1" id="KW-0406">Ion transport</keyword>
<sequence>MSTLPRWNELLFKNTTTIRGRNDENEAPIFDSECYACTHVGVPVFHSSRCDSSTEPNWEASAGSSLRPFRALTSRAHRAILRTQSSLAGGVVDPRTKGVKRWNRIVLLARGVSLAVDPLFFYVVSLSAGGSPCFYVDVALAAVVTIARTGLDVLHLGHLWLQFRLAYVASESMVVGCGKLVWDAREIALHYFRSFKGFWLDAFVILPIPQVGVLVNVFAKS</sequence>
<organism evidence="3 4">
    <name type="scientific">Morus notabilis</name>
    <dbReference type="NCBI Taxonomy" id="981085"/>
    <lineage>
        <taxon>Eukaryota</taxon>
        <taxon>Viridiplantae</taxon>
        <taxon>Streptophyta</taxon>
        <taxon>Embryophyta</taxon>
        <taxon>Tracheophyta</taxon>
        <taxon>Spermatophyta</taxon>
        <taxon>Magnoliopsida</taxon>
        <taxon>eudicotyledons</taxon>
        <taxon>Gunneridae</taxon>
        <taxon>Pentapetalae</taxon>
        <taxon>rosids</taxon>
        <taxon>fabids</taxon>
        <taxon>Rosales</taxon>
        <taxon>Moraceae</taxon>
        <taxon>Moreae</taxon>
        <taxon>Morus</taxon>
    </lineage>
</organism>
<evidence type="ECO:0000256" key="2">
    <source>
        <dbReference type="SAM" id="Phobius"/>
    </source>
</evidence>
<feature type="transmembrane region" description="Helical" evidence="2">
    <location>
        <begin position="105"/>
        <end position="128"/>
    </location>
</feature>
<dbReference type="PANTHER" id="PTHR45651:SF50">
    <property type="entry name" value="CYCLIC NUCLEOTIDE-GATED ION CHANNEL 2"/>
    <property type="match status" value="1"/>
</dbReference>
<evidence type="ECO:0000256" key="1">
    <source>
        <dbReference type="ARBA" id="ARBA00023303"/>
    </source>
</evidence>
<protein>
    <submittedName>
        <fullName evidence="3">Uncharacterized protein</fullName>
    </submittedName>
</protein>
<dbReference type="STRING" id="981085.W9S1K1"/>
<name>W9S1K1_9ROSA</name>
<keyword evidence="2" id="KW-0472">Membrane</keyword>
<keyword evidence="1" id="KW-0407">Ion channel</keyword>
<dbReference type="Proteomes" id="UP000030645">
    <property type="component" value="Unassembled WGS sequence"/>
</dbReference>
<accession>W9S1K1</accession>
<reference evidence="4" key="1">
    <citation type="submission" date="2013-01" db="EMBL/GenBank/DDBJ databases">
        <title>Draft Genome Sequence of a Mulberry Tree, Morus notabilis C.K. Schneid.</title>
        <authorList>
            <person name="He N."/>
            <person name="Zhao S."/>
        </authorList>
    </citation>
    <scope>NUCLEOTIDE SEQUENCE</scope>
</reference>
<evidence type="ECO:0000313" key="3">
    <source>
        <dbReference type="EMBL" id="EXC21060.1"/>
    </source>
</evidence>
<keyword evidence="2" id="KW-0812">Transmembrane</keyword>
<gene>
    <name evidence="3" type="ORF">L484_017070</name>
</gene>
<dbReference type="GO" id="GO:0016020">
    <property type="term" value="C:membrane"/>
    <property type="evidence" value="ECO:0007669"/>
    <property type="project" value="UniProtKB-SubCell"/>
</dbReference>
<dbReference type="SUPFAM" id="SSF81324">
    <property type="entry name" value="Voltage-gated potassium channels"/>
    <property type="match status" value="1"/>
</dbReference>
<dbReference type="eggNOG" id="KOG0498">
    <property type="taxonomic scope" value="Eukaryota"/>
</dbReference>
<dbReference type="AlphaFoldDB" id="W9S1K1"/>
<dbReference type="EMBL" id="KE345934">
    <property type="protein sequence ID" value="EXC21060.1"/>
    <property type="molecule type" value="Genomic_DNA"/>
</dbReference>
<keyword evidence="4" id="KW-1185">Reference proteome</keyword>
<feature type="transmembrane region" description="Helical" evidence="2">
    <location>
        <begin position="202"/>
        <end position="219"/>
    </location>
</feature>
<keyword evidence="2" id="KW-1133">Transmembrane helix</keyword>
<keyword evidence="1" id="KW-0813">Transport</keyword>
<evidence type="ECO:0000313" key="4">
    <source>
        <dbReference type="Proteomes" id="UP000030645"/>
    </source>
</evidence>
<dbReference type="PANTHER" id="PTHR45651">
    <property type="entry name" value="CYCLIC NUCLEOTIDE-GATED ION CHANNEL 15-RELATED-RELATED"/>
    <property type="match status" value="1"/>
</dbReference>
<dbReference type="GO" id="GO:0034220">
    <property type="term" value="P:monoatomic ion transmembrane transport"/>
    <property type="evidence" value="ECO:0007669"/>
    <property type="project" value="UniProtKB-KW"/>
</dbReference>